<dbReference type="FunFam" id="3.40.140.10:FF:000203">
    <property type="entry name" value="COP9 signalosome complex subunit 5"/>
    <property type="match status" value="1"/>
</dbReference>
<keyword evidence="10" id="KW-0862">Zinc</keyword>
<evidence type="ECO:0000256" key="3">
    <source>
        <dbReference type="ARBA" id="ARBA00006008"/>
    </source>
</evidence>
<dbReference type="AlphaFoldDB" id="A0AAD9DCX4"/>
<evidence type="ECO:0000256" key="8">
    <source>
        <dbReference type="ARBA" id="ARBA00022790"/>
    </source>
</evidence>
<feature type="compositionally biased region" description="Gly residues" evidence="13">
    <location>
        <begin position="309"/>
        <end position="323"/>
    </location>
</feature>
<dbReference type="GO" id="GO:0008237">
    <property type="term" value="F:metallopeptidase activity"/>
    <property type="evidence" value="ECO:0007669"/>
    <property type="project" value="UniProtKB-KW"/>
</dbReference>
<keyword evidence="7" id="KW-0479">Metal-binding</keyword>
<dbReference type="SUPFAM" id="SSF102712">
    <property type="entry name" value="JAB1/MPN domain"/>
    <property type="match status" value="1"/>
</dbReference>
<evidence type="ECO:0000256" key="11">
    <source>
        <dbReference type="ARBA" id="ARBA00023049"/>
    </source>
</evidence>
<dbReference type="GO" id="GO:0006508">
    <property type="term" value="P:proteolysis"/>
    <property type="evidence" value="ECO:0007669"/>
    <property type="project" value="UniProtKB-KW"/>
</dbReference>
<accession>A0AAD9DCX4</accession>
<sequence length="414" mass="44280">MTAAAATSNTTGGGAPPPSPSSDDPNARYTFNDAALTALRKSSPWKDDPSYFQSTAISPSAVMKMMTHCHSGVEKGVKKGGNPIEVMGLLLGRPDPNTPKTLVVTDVFPLPIEGFETRVIADDGDVINHMIALGESLETTRKEKFMGWYHSHPFDVGIHSHCFLSQTDISTQLQWQRAEDPHGNPFLAIVVDPLRSLAKGHPELKAFRAYPPEYTNPIPNQCPDGSIIHEEQLRLEKWGSCSSAYYELEVEYFMSTGARNVLSLLNRNFLWMRALGSSAMCEKEARGRYPERVEKVAKKISKLDPQSGSGSGGGGGDGPGGMMMGSHHRGRSKATSSSGSGGAGGGTTASLEEKMGNKPPSSAEGGSSGIPKEENGSDELGKACQEVVEITTEKLVGNIAQLTKKDLFSHVASS</sequence>
<keyword evidence="12" id="KW-0539">Nucleus</keyword>
<dbReference type="GO" id="GO:0005737">
    <property type="term" value="C:cytoplasm"/>
    <property type="evidence" value="ECO:0007669"/>
    <property type="project" value="UniProtKB-SubCell"/>
</dbReference>
<evidence type="ECO:0000256" key="1">
    <source>
        <dbReference type="ARBA" id="ARBA00004123"/>
    </source>
</evidence>
<proteinExistence type="inferred from homology"/>
<dbReference type="Gene3D" id="3.40.140.10">
    <property type="entry name" value="Cytidine Deaminase, domain 2"/>
    <property type="match status" value="1"/>
</dbReference>
<evidence type="ECO:0000256" key="6">
    <source>
        <dbReference type="ARBA" id="ARBA00022670"/>
    </source>
</evidence>
<keyword evidence="11" id="KW-0482">Metalloprotease</keyword>
<evidence type="ECO:0000259" key="14">
    <source>
        <dbReference type="PROSITE" id="PS50249"/>
    </source>
</evidence>
<dbReference type="GO" id="GO:0008180">
    <property type="term" value="C:COP9 signalosome"/>
    <property type="evidence" value="ECO:0007669"/>
    <property type="project" value="UniProtKB-KW"/>
</dbReference>
<comment type="subcellular location">
    <subcellularLocation>
        <location evidence="2">Cytoplasm</location>
    </subcellularLocation>
    <subcellularLocation>
        <location evidence="1">Nucleus</location>
    </subcellularLocation>
</comment>
<name>A0AAD9DCX4_9STRA</name>
<keyword evidence="5" id="KW-0963">Cytoplasm</keyword>
<keyword evidence="6" id="KW-0645">Protease</keyword>
<dbReference type="SMART" id="SM00232">
    <property type="entry name" value="JAB_MPN"/>
    <property type="match status" value="1"/>
</dbReference>
<dbReference type="InterPro" id="IPR050242">
    <property type="entry name" value="JAMM_MPN+_peptidase_M67A"/>
</dbReference>
<keyword evidence="9 15" id="KW-0378">Hydrolase</keyword>
<evidence type="ECO:0000256" key="9">
    <source>
        <dbReference type="ARBA" id="ARBA00022801"/>
    </source>
</evidence>
<comment type="caution">
    <text evidence="15">The sequence shown here is derived from an EMBL/GenBank/DDBJ whole genome shotgun (WGS) entry which is preliminary data.</text>
</comment>
<evidence type="ECO:0000256" key="13">
    <source>
        <dbReference type="SAM" id="MobiDB-lite"/>
    </source>
</evidence>
<reference evidence="15" key="1">
    <citation type="submission" date="2023-06" db="EMBL/GenBank/DDBJ databases">
        <title>Survivors Of The Sea: Transcriptome response of Skeletonema marinoi to long-term dormancy.</title>
        <authorList>
            <person name="Pinder M.I.M."/>
            <person name="Kourtchenko O."/>
            <person name="Robertson E.K."/>
            <person name="Larsson T."/>
            <person name="Maumus F."/>
            <person name="Osuna-Cruz C.M."/>
            <person name="Vancaester E."/>
            <person name="Stenow R."/>
            <person name="Vandepoele K."/>
            <person name="Ploug H."/>
            <person name="Bruchert V."/>
            <person name="Godhe A."/>
            <person name="Topel M."/>
        </authorList>
    </citation>
    <scope>NUCLEOTIDE SEQUENCE</scope>
    <source>
        <strain evidence="15">R05AC</strain>
    </source>
</reference>
<evidence type="ECO:0000256" key="12">
    <source>
        <dbReference type="ARBA" id="ARBA00023242"/>
    </source>
</evidence>
<keyword evidence="16" id="KW-1185">Reference proteome</keyword>
<dbReference type="Pfam" id="PF01398">
    <property type="entry name" value="JAB"/>
    <property type="match status" value="1"/>
</dbReference>
<dbReference type="InterPro" id="IPR037518">
    <property type="entry name" value="MPN"/>
</dbReference>
<comment type="similarity">
    <text evidence="3">Belongs to the peptidase M67A family. CSN5 subfamily.</text>
</comment>
<evidence type="ECO:0000256" key="10">
    <source>
        <dbReference type="ARBA" id="ARBA00022833"/>
    </source>
</evidence>
<gene>
    <name evidence="15" type="ORF">QTG54_006603</name>
</gene>
<dbReference type="PANTHER" id="PTHR10410">
    <property type="entry name" value="EUKARYOTIC TRANSLATION INITIATION FACTOR 3 -RELATED"/>
    <property type="match status" value="1"/>
</dbReference>
<feature type="compositionally biased region" description="Low complexity" evidence="13">
    <location>
        <begin position="1"/>
        <end position="10"/>
    </location>
</feature>
<dbReference type="InterPro" id="IPR000555">
    <property type="entry name" value="JAMM/MPN+_dom"/>
</dbReference>
<evidence type="ECO:0000256" key="7">
    <source>
        <dbReference type="ARBA" id="ARBA00022723"/>
    </source>
</evidence>
<protein>
    <recommendedName>
        <fullName evidence="4">COP9 signalosome complex subunit 5</fullName>
    </recommendedName>
</protein>
<feature type="compositionally biased region" description="Basic and acidic residues" evidence="13">
    <location>
        <begin position="371"/>
        <end position="381"/>
    </location>
</feature>
<evidence type="ECO:0000313" key="15">
    <source>
        <dbReference type="EMBL" id="KAK1743006.1"/>
    </source>
</evidence>
<dbReference type="EMBL" id="JATAAI010000010">
    <property type="protein sequence ID" value="KAK1743006.1"/>
    <property type="molecule type" value="Genomic_DNA"/>
</dbReference>
<feature type="region of interest" description="Disordered" evidence="13">
    <location>
        <begin position="1"/>
        <end position="29"/>
    </location>
</feature>
<organism evidence="15 16">
    <name type="scientific">Skeletonema marinoi</name>
    <dbReference type="NCBI Taxonomy" id="267567"/>
    <lineage>
        <taxon>Eukaryota</taxon>
        <taxon>Sar</taxon>
        <taxon>Stramenopiles</taxon>
        <taxon>Ochrophyta</taxon>
        <taxon>Bacillariophyta</taxon>
        <taxon>Coscinodiscophyceae</taxon>
        <taxon>Thalassiosirophycidae</taxon>
        <taxon>Thalassiosirales</taxon>
        <taxon>Skeletonemataceae</taxon>
        <taxon>Skeletonema</taxon>
        <taxon>Skeletonema marinoi-dohrnii complex</taxon>
    </lineage>
</organism>
<evidence type="ECO:0000313" key="16">
    <source>
        <dbReference type="Proteomes" id="UP001224775"/>
    </source>
</evidence>
<feature type="domain" description="MPN" evidence="14">
    <location>
        <begin position="55"/>
        <end position="213"/>
    </location>
</feature>
<evidence type="ECO:0000256" key="4">
    <source>
        <dbReference type="ARBA" id="ARBA00014880"/>
    </source>
</evidence>
<feature type="region of interest" description="Disordered" evidence="13">
    <location>
        <begin position="299"/>
        <end position="381"/>
    </location>
</feature>
<evidence type="ECO:0000256" key="5">
    <source>
        <dbReference type="ARBA" id="ARBA00022490"/>
    </source>
</evidence>
<dbReference type="GO" id="GO:0046872">
    <property type="term" value="F:metal ion binding"/>
    <property type="evidence" value="ECO:0007669"/>
    <property type="project" value="UniProtKB-KW"/>
</dbReference>
<keyword evidence="8" id="KW-0736">Signalosome</keyword>
<dbReference type="PROSITE" id="PS50249">
    <property type="entry name" value="MPN"/>
    <property type="match status" value="1"/>
</dbReference>
<evidence type="ECO:0000256" key="2">
    <source>
        <dbReference type="ARBA" id="ARBA00004496"/>
    </source>
</evidence>
<dbReference type="CDD" id="cd08069">
    <property type="entry name" value="MPN_RPN11_CSN5"/>
    <property type="match status" value="1"/>
</dbReference>
<dbReference type="Proteomes" id="UP001224775">
    <property type="component" value="Unassembled WGS sequence"/>
</dbReference>